<gene>
    <name evidence="1" type="ORF">TH6_03725</name>
</gene>
<dbReference type="AlphaFoldDB" id="A0A367VL66"/>
<organism evidence="1 2">
    <name type="scientific">Thalassospira profundimaris</name>
    <dbReference type="NCBI Taxonomy" id="502049"/>
    <lineage>
        <taxon>Bacteria</taxon>
        <taxon>Pseudomonadati</taxon>
        <taxon>Pseudomonadota</taxon>
        <taxon>Alphaproteobacteria</taxon>
        <taxon>Rhodospirillales</taxon>
        <taxon>Thalassospiraceae</taxon>
        <taxon>Thalassospira</taxon>
    </lineage>
</organism>
<dbReference type="EMBL" id="JPWB01000001">
    <property type="protein sequence ID" value="RCK25719.1"/>
    <property type="molecule type" value="Genomic_DNA"/>
</dbReference>
<protein>
    <submittedName>
        <fullName evidence="1">Uncharacterized protein</fullName>
    </submittedName>
</protein>
<reference evidence="1 2" key="1">
    <citation type="submission" date="2014-07" db="EMBL/GenBank/DDBJ databases">
        <title>Draft genome sequence of Thalassospira profundimaris R8-17.</title>
        <authorList>
            <person name="Lai Q."/>
            <person name="Shao Z."/>
        </authorList>
    </citation>
    <scope>NUCLEOTIDE SEQUENCE [LARGE SCALE GENOMIC DNA]</scope>
    <source>
        <strain evidence="1 2">R8-17</strain>
    </source>
</reference>
<evidence type="ECO:0000313" key="2">
    <source>
        <dbReference type="Proteomes" id="UP000253061"/>
    </source>
</evidence>
<accession>A0A367VL66</accession>
<proteinExistence type="predicted"/>
<dbReference type="Proteomes" id="UP000253061">
    <property type="component" value="Unassembled WGS sequence"/>
</dbReference>
<comment type="caution">
    <text evidence="1">The sequence shown here is derived from an EMBL/GenBank/DDBJ whole genome shotgun (WGS) entry which is preliminary data.</text>
</comment>
<evidence type="ECO:0000313" key="1">
    <source>
        <dbReference type="EMBL" id="RCK25719.1"/>
    </source>
</evidence>
<sequence length="156" mass="15702">MPKHRPRCRWDGSSNQFAAHGFAAHGLAAHGLFAAHGLAAHGLHGLTTFLAAQGFAAHGFAAQGLAAHGLQGEQLATSAVGAGSGDAIAIGVAMARLVPIAIAGISAFCVKVMDFLVMWCLSDGSVSLTSGVPSPIGEGTMVQISQEAASHGFTVM</sequence>
<name>A0A367VL66_9PROT</name>